<dbReference type="SMART" id="SM00382">
    <property type="entry name" value="AAA"/>
    <property type="match status" value="2"/>
</dbReference>
<dbReference type="PANTHER" id="PTHR23077:SF12">
    <property type="entry name" value="PEROXISOMAL ATPASE PEX1"/>
    <property type="match status" value="1"/>
</dbReference>
<evidence type="ECO:0000313" key="17">
    <source>
        <dbReference type="EMBL" id="KAL3281838.1"/>
    </source>
</evidence>
<keyword evidence="4" id="KW-0963">Cytoplasm</keyword>
<keyword evidence="6" id="KW-0547">Nucleotide-binding</keyword>
<dbReference type="InterPro" id="IPR027417">
    <property type="entry name" value="P-loop_NTPase"/>
</dbReference>
<feature type="domain" description="AAA+ ATPase" evidence="16">
    <location>
        <begin position="439"/>
        <end position="587"/>
    </location>
</feature>
<evidence type="ECO:0000256" key="1">
    <source>
        <dbReference type="ARBA" id="ARBA00004514"/>
    </source>
</evidence>
<dbReference type="GO" id="GO:0005778">
    <property type="term" value="C:peroxisomal membrane"/>
    <property type="evidence" value="ECO:0007669"/>
    <property type="project" value="UniProtKB-SubCell"/>
</dbReference>
<keyword evidence="10" id="KW-0472">Membrane</keyword>
<evidence type="ECO:0000256" key="6">
    <source>
        <dbReference type="ARBA" id="ARBA00022741"/>
    </source>
</evidence>
<dbReference type="InterPro" id="IPR003960">
    <property type="entry name" value="ATPase_AAA_CS"/>
</dbReference>
<gene>
    <name evidence="17" type="ORF">HHI36_005038</name>
</gene>
<keyword evidence="7" id="KW-0378">Hydrolase</keyword>
<dbReference type="GO" id="GO:0015031">
    <property type="term" value="P:protein transport"/>
    <property type="evidence" value="ECO:0007669"/>
    <property type="project" value="UniProtKB-KW"/>
</dbReference>
<keyword evidence="9" id="KW-0653">Protein transport</keyword>
<accession>A0ABD2NSZ4</accession>
<evidence type="ECO:0000256" key="15">
    <source>
        <dbReference type="ARBA" id="ARBA00064205"/>
    </source>
</evidence>
<dbReference type="GO" id="GO:0005829">
    <property type="term" value="C:cytosol"/>
    <property type="evidence" value="ECO:0007669"/>
    <property type="project" value="UniProtKB-SubCell"/>
</dbReference>
<comment type="caution">
    <text evidence="17">The sequence shown here is derived from an EMBL/GenBank/DDBJ whole genome shotgun (WGS) entry which is preliminary data.</text>
</comment>
<dbReference type="PROSITE" id="PS00674">
    <property type="entry name" value="AAA"/>
    <property type="match status" value="1"/>
</dbReference>
<comment type="subunit">
    <text evidence="15">Interacts with PEX6; forming the PEX1-PEX6 AAA ATPase complex, which is composed of a heterohexamer formed by a trimer of PEX1-PEX6 dimers.</text>
</comment>
<dbReference type="Pfam" id="PF17862">
    <property type="entry name" value="AAA_lid_3"/>
    <property type="match status" value="1"/>
</dbReference>
<proteinExistence type="inferred from homology"/>
<keyword evidence="5" id="KW-0677">Repeat</keyword>
<dbReference type="Gene3D" id="3.40.50.300">
    <property type="entry name" value="P-loop containing nucleotide triphosphate hydrolases"/>
    <property type="match status" value="2"/>
</dbReference>
<dbReference type="SUPFAM" id="SSF50692">
    <property type="entry name" value="ADC-like"/>
    <property type="match status" value="1"/>
</dbReference>
<comment type="subcellular location">
    <subcellularLocation>
        <location evidence="1">Cytoplasm</location>
        <location evidence="1">Cytosol</location>
    </subcellularLocation>
    <subcellularLocation>
        <location evidence="14">Peroxisome membrane</location>
    </subcellularLocation>
</comment>
<evidence type="ECO:0000313" key="18">
    <source>
        <dbReference type="Proteomes" id="UP001516400"/>
    </source>
</evidence>
<dbReference type="InterPro" id="IPR050168">
    <property type="entry name" value="AAA_ATPase_domain"/>
</dbReference>
<evidence type="ECO:0000256" key="10">
    <source>
        <dbReference type="ARBA" id="ARBA00023136"/>
    </source>
</evidence>
<evidence type="ECO:0000256" key="2">
    <source>
        <dbReference type="ARBA" id="ARBA00006914"/>
    </source>
</evidence>
<keyword evidence="8" id="KW-0067">ATP-binding</keyword>
<evidence type="ECO:0000256" key="5">
    <source>
        <dbReference type="ARBA" id="ARBA00022737"/>
    </source>
</evidence>
<evidence type="ECO:0000256" key="8">
    <source>
        <dbReference type="ARBA" id="ARBA00022840"/>
    </source>
</evidence>
<dbReference type="Proteomes" id="UP001516400">
    <property type="component" value="Unassembled WGS sequence"/>
</dbReference>
<keyword evidence="11" id="KW-0576">Peroxisome</keyword>
<evidence type="ECO:0000256" key="7">
    <source>
        <dbReference type="ARBA" id="ARBA00022801"/>
    </source>
</evidence>
<evidence type="ECO:0000256" key="14">
    <source>
        <dbReference type="ARBA" id="ARBA00046271"/>
    </source>
</evidence>
<dbReference type="AlphaFoldDB" id="A0ABD2NSZ4"/>
<dbReference type="InterPro" id="IPR003593">
    <property type="entry name" value="AAA+_ATPase"/>
</dbReference>
<dbReference type="Gene3D" id="1.10.8.60">
    <property type="match status" value="1"/>
</dbReference>
<organism evidence="17 18">
    <name type="scientific">Cryptolaemus montrouzieri</name>
    <dbReference type="NCBI Taxonomy" id="559131"/>
    <lineage>
        <taxon>Eukaryota</taxon>
        <taxon>Metazoa</taxon>
        <taxon>Ecdysozoa</taxon>
        <taxon>Arthropoda</taxon>
        <taxon>Hexapoda</taxon>
        <taxon>Insecta</taxon>
        <taxon>Pterygota</taxon>
        <taxon>Neoptera</taxon>
        <taxon>Endopterygota</taxon>
        <taxon>Coleoptera</taxon>
        <taxon>Polyphaga</taxon>
        <taxon>Cucujiformia</taxon>
        <taxon>Coccinelloidea</taxon>
        <taxon>Coccinellidae</taxon>
        <taxon>Scymninae</taxon>
        <taxon>Scymnini</taxon>
        <taxon>Cryptolaemus</taxon>
    </lineage>
</organism>
<evidence type="ECO:0000256" key="12">
    <source>
        <dbReference type="ARBA" id="ARBA00032509"/>
    </source>
</evidence>
<evidence type="ECO:0000259" key="16">
    <source>
        <dbReference type="SMART" id="SM00382"/>
    </source>
</evidence>
<protein>
    <recommendedName>
        <fullName evidence="13">Peroxisomal ATPase PEX1</fullName>
    </recommendedName>
    <alternativeName>
        <fullName evidence="12">Peroxin-1</fullName>
    </alternativeName>
</protein>
<evidence type="ECO:0000256" key="9">
    <source>
        <dbReference type="ARBA" id="ARBA00022927"/>
    </source>
</evidence>
<evidence type="ECO:0000256" key="11">
    <source>
        <dbReference type="ARBA" id="ARBA00023140"/>
    </source>
</evidence>
<dbReference type="InterPro" id="IPR009010">
    <property type="entry name" value="Asp_de-COase-like_dom_sf"/>
</dbReference>
<dbReference type="GO" id="GO:0005524">
    <property type="term" value="F:ATP binding"/>
    <property type="evidence" value="ECO:0007669"/>
    <property type="project" value="UniProtKB-KW"/>
</dbReference>
<dbReference type="InterPro" id="IPR003959">
    <property type="entry name" value="ATPase_AAA_core"/>
</dbReference>
<evidence type="ECO:0000256" key="13">
    <source>
        <dbReference type="ARBA" id="ARBA00034532"/>
    </source>
</evidence>
<dbReference type="PANTHER" id="PTHR23077">
    <property type="entry name" value="AAA-FAMILY ATPASE"/>
    <property type="match status" value="1"/>
</dbReference>
<dbReference type="EMBL" id="JABFTP020000144">
    <property type="protein sequence ID" value="KAL3281838.1"/>
    <property type="molecule type" value="Genomic_DNA"/>
</dbReference>
<dbReference type="FunFam" id="3.40.50.300:FF:000149">
    <property type="entry name" value="Nuclear valosin-containing protein-like"/>
    <property type="match status" value="1"/>
</dbReference>
<dbReference type="FunFam" id="1.10.8.60:FF:000105">
    <property type="entry name" value="PeRoXisome assembly factor"/>
    <property type="match status" value="1"/>
</dbReference>
<evidence type="ECO:0000256" key="3">
    <source>
        <dbReference type="ARBA" id="ARBA00022448"/>
    </source>
</evidence>
<name>A0ABD2NSZ4_9CUCU</name>
<reference evidence="17 18" key="1">
    <citation type="journal article" date="2021" name="BMC Biol.">
        <title>Horizontally acquired antibacterial genes associated with adaptive radiation of ladybird beetles.</title>
        <authorList>
            <person name="Li H.S."/>
            <person name="Tang X.F."/>
            <person name="Huang Y.H."/>
            <person name="Xu Z.Y."/>
            <person name="Chen M.L."/>
            <person name="Du X.Y."/>
            <person name="Qiu B.Y."/>
            <person name="Chen P.T."/>
            <person name="Zhang W."/>
            <person name="Slipinski A."/>
            <person name="Escalona H.E."/>
            <person name="Waterhouse R.M."/>
            <person name="Zwick A."/>
            <person name="Pang H."/>
        </authorList>
    </citation>
    <scope>NUCLEOTIDE SEQUENCE [LARGE SCALE GENOMIC DNA]</scope>
    <source>
        <strain evidence="17">SYSU2018</strain>
    </source>
</reference>
<dbReference type="GO" id="GO:0016787">
    <property type="term" value="F:hydrolase activity"/>
    <property type="evidence" value="ECO:0007669"/>
    <property type="project" value="UniProtKB-KW"/>
</dbReference>
<keyword evidence="18" id="KW-1185">Reference proteome</keyword>
<keyword evidence="3" id="KW-0813">Transport</keyword>
<dbReference type="Pfam" id="PF00004">
    <property type="entry name" value="AAA"/>
    <property type="match status" value="2"/>
</dbReference>
<feature type="domain" description="AAA+ ATPase" evidence="16">
    <location>
        <begin position="686"/>
        <end position="822"/>
    </location>
</feature>
<evidence type="ECO:0000256" key="4">
    <source>
        <dbReference type="ARBA" id="ARBA00022490"/>
    </source>
</evidence>
<sequence>MLEKILKVQYSNLRNSFCYLSPSVTKEIRTNVVKIIHDDNQEAYFSLGTPSNLSDDTIGINSFYAKQLGIEENAVVTLLEINTPSKIKSFTIYPLRCDDFHVLDMLRNQEFIIWIGDNLKIPVKVVSVEPAAPGLLDNLAELIIIPQPVKSNALDNYIKSDEEISEFITDNIKDDLIPYNMEIFNIPGKLIGKEVETDKKIKSCLKQKASYFGRLVPFDCLGSLDISKYFHQFAIFILKSRAPVVWSKVNSFKDPILCSLQIPNNADAKIIYVRVFLVEENIANNAAVITNNIFVHNSLFSILNCKTGIGAFLEVAPRQYANEIVIHRKNNEINAIDLFKDYLADACRIQELVLNAEIPILLNAKSQIIIKFKPDFKYSWANEEFLRNCIYKIEDGPSVSNLPLHIELNEDDFIEISSQQSICDNILQNLKADLEQNVELRSILITGNIGSGKSTVADKIRKSLQNYPFFVYSEIVKSKTLKGKILDSLHRMFITIFENLVAHQPSILFLDDLHILCENIAETDALAQSALYYNRISEMLYSFLKSLKFQNFVGIIATTNSKDKLNKNIYSSRGSYLFEDIYHIPDLNKTDRRNILECFLKKSIFQSIKNNGGLSDQENTQVSEEDFEQALSQMTILSLTDVKLHSPGERDFSDIGGLNDIKSILSESLLWPLKYPNLFDSAPLRIQSGLLLYGPPGTGKTLLAAAAAKQCEIRLISIKGPELLSKYIGASEQAVRDVFVQAQNAKPCILFFDEFDSLAPRRGHDITGVTDRVVNQLLTQMDGVESLKGVFVMAATSRPDLLDPALLRPGRLDKQILCPLPDLESRLDILKVLSKSLNLSDDVNLMEIAKDTNDFSGADLQSLLYNAQLSTMEHLLLAEENKIDEEEHVITQEILRKSLSKTKPSLTKEEKKKYALIYYKFEGKPDLSYLKPGTKASLA</sequence>
<dbReference type="SUPFAM" id="SSF52540">
    <property type="entry name" value="P-loop containing nucleoside triphosphate hydrolases"/>
    <property type="match status" value="2"/>
</dbReference>
<dbReference type="InterPro" id="IPR041569">
    <property type="entry name" value="AAA_lid_3"/>
</dbReference>
<comment type="similarity">
    <text evidence="2">Belongs to the AAA ATPase family.</text>
</comment>